<evidence type="ECO:0000256" key="6">
    <source>
        <dbReference type="ARBA" id="ARBA00023136"/>
    </source>
</evidence>
<dbReference type="GO" id="GO:0006508">
    <property type="term" value="P:proteolysis"/>
    <property type="evidence" value="ECO:0007669"/>
    <property type="project" value="UniProtKB-KW"/>
</dbReference>
<dbReference type="Proteomes" id="UP000235653">
    <property type="component" value="Unassembled WGS sequence"/>
</dbReference>
<comment type="caution">
    <text evidence="8">The sequence shown here is derived from an EMBL/GenBank/DDBJ whole genome shotgun (WGS) entry which is preliminary data.</text>
</comment>
<comment type="subcellular location">
    <subcellularLocation>
        <location evidence="1">Membrane</location>
        <topology evidence="1">Multi-pass membrane protein</topology>
    </subcellularLocation>
</comment>
<dbReference type="InterPro" id="IPR050925">
    <property type="entry name" value="Rhomboid_protease_S54"/>
</dbReference>
<keyword evidence="5" id="KW-1133">Transmembrane helix</keyword>
<accession>A0A2P5P7S9</accession>
<dbReference type="InterPro" id="IPR035952">
    <property type="entry name" value="Rhomboid-like_sf"/>
</dbReference>
<dbReference type="InterPro" id="IPR022764">
    <property type="entry name" value="Peptidase_S54_rhomboid_dom"/>
</dbReference>
<proteinExistence type="inferred from homology"/>
<organism evidence="8 9">
    <name type="scientific">Dehalogenimonas etheniformans</name>
    <dbReference type="NCBI Taxonomy" id="1536648"/>
    <lineage>
        <taxon>Bacteria</taxon>
        <taxon>Bacillati</taxon>
        <taxon>Chloroflexota</taxon>
        <taxon>Dehalococcoidia</taxon>
        <taxon>Dehalococcoidales</taxon>
        <taxon>Dehalococcoidaceae</taxon>
        <taxon>Dehalogenimonas</taxon>
    </lineage>
</organism>
<protein>
    <submittedName>
        <fullName evidence="8">Rhomboid family intramembrane serine protease</fullName>
    </submittedName>
</protein>
<dbReference type="SUPFAM" id="SSF144091">
    <property type="entry name" value="Rhomboid-like"/>
    <property type="match status" value="1"/>
</dbReference>
<keyword evidence="3" id="KW-0812">Transmembrane</keyword>
<dbReference type="RefSeq" id="WP_102331751.1">
    <property type="nucleotide sequence ID" value="NZ_CP058566.2"/>
</dbReference>
<keyword evidence="9" id="KW-1185">Reference proteome</keyword>
<comment type="similarity">
    <text evidence="2">Belongs to the peptidase S54 family.</text>
</comment>
<dbReference type="GO" id="GO:0004252">
    <property type="term" value="F:serine-type endopeptidase activity"/>
    <property type="evidence" value="ECO:0007669"/>
    <property type="project" value="InterPro"/>
</dbReference>
<evidence type="ECO:0000256" key="2">
    <source>
        <dbReference type="ARBA" id="ARBA00009045"/>
    </source>
</evidence>
<dbReference type="GO" id="GO:0016020">
    <property type="term" value="C:membrane"/>
    <property type="evidence" value="ECO:0007669"/>
    <property type="project" value="UniProtKB-SubCell"/>
</dbReference>
<reference evidence="8 9" key="1">
    <citation type="journal article" date="2017" name="ISME J.">
        <title>Grape pomace compost harbors organohalide-respiring Dehalogenimonas species with novel reductive dehalogenase genes.</title>
        <authorList>
            <person name="Yang Y."/>
            <person name="Higgins S.A."/>
            <person name="Yan J."/>
            <person name="Simsir B."/>
            <person name="Chourey K."/>
            <person name="Iyer R."/>
            <person name="Hettich R.L."/>
            <person name="Baldwin B."/>
            <person name="Ogles D.M."/>
            <person name="Loffler F.E."/>
        </authorList>
    </citation>
    <scope>NUCLEOTIDE SEQUENCE [LARGE SCALE GENOMIC DNA]</scope>
    <source>
        <strain evidence="8 9">GP</strain>
    </source>
</reference>
<dbReference type="Gene3D" id="1.20.1540.10">
    <property type="entry name" value="Rhomboid-like"/>
    <property type="match status" value="1"/>
</dbReference>
<evidence type="ECO:0000256" key="4">
    <source>
        <dbReference type="ARBA" id="ARBA00022801"/>
    </source>
</evidence>
<dbReference type="EMBL" id="JQAN02000008">
    <property type="protein sequence ID" value="PPD58339.1"/>
    <property type="molecule type" value="Genomic_DNA"/>
</dbReference>
<gene>
    <name evidence="8" type="ORF">JP09_004320</name>
</gene>
<evidence type="ECO:0000259" key="7">
    <source>
        <dbReference type="Pfam" id="PF01694"/>
    </source>
</evidence>
<dbReference type="AlphaFoldDB" id="A0A2P5P7S9"/>
<keyword evidence="6" id="KW-0472">Membrane</keyword>
<dbReference type="PANTHER" id="PTHR43731:SF14">
    <property type="entry name" value="PRESENILIN-ASSOCIATED RHOMBOID-LIKE PROTEIN, MITOCHONDRIAL"/>
    <property type="match status" value="1"/>
</dbReference>
<name>A0A2P5P7S9_9CHLR</name>
<feature type="domain" description="Peptidase S54 rhomboid" evidence="7">
    <location>
        <begin position="47"/>
        <end position="186"/>
    </location>
</feature>
<evidence type="ECO:0000256" key="3">
    <source>
        <dbReference type="ARBA" id="ARBA00022692"/>
    </source>
</evidence>
<dbReference type="OrthoDB" id="9813074at2"/>
<dbReference type="Pfam" id="PF01694">
    <property type="entry name" value="Rhomboid"/>
    <property type="match status" value="1"/>
</dbReference>
<dbReference type="PANTHER" id="PTHR43731">
    <property type="entry name" value="RHOMBOID PROTEASE"/>
    <property type="match status" value="1"/>
</dbReference>
<evidence type="ECO:0000256" key="5">
    <source>
        <dbReference type="ARBA" id="ARBA00022989"/>
    </source>
</evidence>
<sequence>MYRYNRPLWQEPLFILIAINVVVWLIELSSPGLAANLGLFRPSFLSEPWTAVTSMFIHDPYGFTHILFNMIALYFFGTYLIQIVGERMMLAVYFIGGIIGSIFFWLLGPVNGLAYGASGAIFALGGALAVLRPQTKVFVFPIPAPLPLWVAVIGGALILSFIPGVAWQAHLGGLLTGMVFGYFVSKGRVRF</sequence>
<evidence type="ECO:0000256" key="1">
    <source>
        <dbReference type="ARBA" id="ARBA00004141"/>
    </source>
</evidence>
<evidence type="ECO:0000313" key="8">
    <source>
        <dbReference type="EMBL" id="PPD58339.1"/>
    </source>
</evidence>
<keyword evidence="8" id="KW-0645">Protease</keyword>
<evidence type="ECO:0000313" key="9">
    <source>
        <dbReference type="Proteomes" id="UP000235653"/>
    </source>
</evidence>
<keyword evidence="4" id="KW-0378">Hydrolase</keyword>